<dbReference type="AlphaFoldDB" id="A0A0A9BEE9"/>
<sequence>MIILSTSSLVSWWGRAKTGFKIRHHVGTMKTLWSSWSVCQGTNFLSPVGSDLGSHFASHGSINSSSSMVVLVVQCWKLRICGFALGQGHNRCKKPFLVVPCNDNATRA</sequence>
<reference evidence="1" key="2">
    <citation type="journal article" date="2015" name="Data Brief">
        <title>Shoot transcriptome of the giant reed, Arundo donax.</title>
        <authorList>
            <person name="Barrero R.A."/>
            <person name="Guerrero F.D."/>
            <person name="Moolhuijzen P."/>
            <person name="Goolsby J.A."/>
            <person name="Tidwell J."/>
            <person name="Bellgard S.E."/>
            <person name="Bellgard M.I."/>
        </authorList>
    </citation>
    <scope>NUCLEOTIDE SEQUENCE</scope>
    <source>
        <tissue evidence="1">Shoot tissue taken approximately 20 cm above the soil surface</tissue>
    </source>
</reference>
<proteinExistence type="predicted"/>
<reference evidence="1" key="1">
    <citation type="submission" date="2014-09" db="EMBL/GenBank/DDBJ databases">
        <authorList>
            <person name="Magalhaes I.L.F."/>
            <person name="Oliveira U."/>
            <person name="Santos F.R."/>
            <person name="Vidigal T.H.D.A."/>
            <person name="Brescovit A.D."/>
            <person name="Santos A.J."/>
        </authorList>
    </citation>
    <scope>NUCLEOTIDE SEQUENCE</scope>
    <source>
        <tissue evidence="1">Shoot tissue taken approximately 20 cm above the soil surface</tissue>
    </source>
</reference>
<evidence type="ECO:0000313" key="1">
    <source>
        <dbReference type="EMBL" id="JAD61711.1"/>
    </source>
</evidence>
<organism evidence="1">
    <name type="scientific">Arundo donax</name>
    <name type="common">Giant reed</name>
    <name type="synonym">Donax arundinaceus</name>
    <dbReference type="NCBI Taxonomy" id="35708"/>
    <lineage>
        <taxon>Eukaryota</taxon>
        <taxon>Viridiplantae</taxon>
        <taxon>Streptophyta</taxon>
        <taxon>Embryophyta</taxon>
        <taxon>Tracheophyta</taxon>
        <taxon>Spermatophyta</taxon>
        <taxon>Magnoliopsida</taxon>
        <taxon>Liliopsida</taxon>
        <taxon>Poales</taxon>
        <taxon>Poaceae</taxon>
        <taxon>PACMAD clade</taxon>
        <taxon>Arundinoideae</taxon>
        <taxon>Arundineae</taxon>
        <taxon>Arundo</taxon>
    </lineage>
</organism>
<name>A0A0A9BEE9_ARUDO</name>
<protein>
    <submittedName>
        <fullName evidence="1">Uncharacterized protein</fullName>
    </submittedName>
</protein>
<accession>A0A0A9BEE9</accession>
<dbReference type="EMBL" id="GBRH01236184">
    <property type="protein sequence ID" value="JAD61711.1"/>
    <property type="molecule type" value="Transcribed_RNA"/>
</dbReference>